<keyword evidence="2" id="KW-0812">Transmembrane</keyword>
<dbReference type="WBParaSite" id="ALUE_0001864201-mRNA-1">
    <property type="protein sequence ID" value="ALUE_0001864201-mRNA-1"/>
    <property type="gene ID" value="ALUE_0001864201"/>
</dbReference>
<reference evidence="4" key="1">
    <citation type="submission" date="2017-02" db="UniProtKB">
        <authorList>
            <consortium name="WormBaseParasite"/>
        </authorList>
    </citation>
    <scope>IDENTIFICATION</scope>
</reference>
<feature type="region of interest" description="Disordered" evidence="1">
    <location>
        <begin position="137"/>
        <end position="165"/>
    </location>
</feature>
<keyword evidence="3" id="KW-1185">Reference proteome</keyword>
<sequence length="165" mass="18470">LIVASILFVVIILAAILFACCFLYRKERSRDGSSSYRGPSPSHYATNTGYATPLAGSPSSDTSARISQRMQVIMVKSFGYCFLETLLRGLRAEINALAVWAYAHQYQIIVMSVSKIHILPISKKVFTTDDIDQMKRAPRSTLSWQDAQGKHTQGGRRPSRTTLYY</sequence>
<proteinExistence type="predicted"/>
<evidence type="ECO:0000256" key="2">
    <source>
        <dbReference type="SAM" id="Phobius"/>
    </source>
</evidence>
<keyword evidence="2" id="KW-0472">Membrane</keyword>
<protein>
    <submittedName>
        <fullName evidence="4">Uncharacterized protein</fullName>
    </submittedName>
</protein>
<feature type="transmembrane region" description="Helical" evidence="2">
    <location>
        <begin position="6"/>
        <end position="24"/>
    </location>
</feature>
<organism evidence="3 4">
    <name type="scientific">Ascaris lumbricoides</name>
    <name type="common">Giant roundworm</name>
    <dbReference type="NCBI Taxonomy" id="6252"/>
    <lineage>
        <taxon>Eukaryota</taxon>
        <taxon>Metazoa</taxon>
        <taxon>Ecdysozoa</taxon>
        <taxon>Nematoda</taxon>
        <taxon>Chromadorea</taxon>
        <taxon>Rhabditida</taxon>
        <taxon>Spirurina</taxon>
        <taxon>Ascaridomorpha</taxon>
        <taxon>Ascaridoidea</taxon>
        <taxon>Ascarididae</taxon>
        <taxon>Ascaris</taxon>
    </lineage>
</organism>
<accession>A0A0M3IJ53</accession>
<evidence type="ECO:0000313" key="4">
    <source>
        <dbReference type="WBParaSite" id="ALUE_0001864201-mRNA-1"/>
    </source>
</evidence>
<keyword evidence="2" id="KW-1133">Transmembrane helix</keyword>
<evidence type="ECO:0000313" key="3">
    <source>
        <dbReference type="Proteomes" id="UP000036681"/>
    </source>
</evidence>
<evidence type="ECO:0000256" key="1">
    <source>
        <dbReference type="SAM" id="MobiDB-lite"/>
    </source>
</evidence>
<dbReference type="Proteomes" id="UP000036681">
    <property type="component" value="Unplaced"/>
</dbReference>
<dbReference type="AlphaFoldDB" id="A0A0M3IJ53"/>
<name>A0A0M3IJ53_ASCLU</name>